<dbReference type="EMBL" id="CP016808">
    <property type="protein sequence ID" value="ANY65874.1"/>
    <property type="molecule type" value="Genomic_DNA"/>
</dbReference>
<feature type="transmembrane region" description="Helical" evidence="1">
    <location>
        <begin position="91"/>
        <end position="110"/>
    </location>
</feature>
<keyword evidence="1" id="KW-0472">Membrane</keyword>
<evidence type="ECO:0000259" key="2">
    <source>
        <dbReference type="Pfam" id="PF00990"/>
    </source>
</evidence>
<dbReference type="InterPro" id="IPR043128">
    <property type="entry name" value="Rev_trsase/Diguanyl_cyclase"/>
</dbReference>
<feature type="transmembrane region" description="Helical" evidence="1">
    <location>
        <begin position="35"/>
        <end position="54"/>
    </location>
</feature>
<reference evidence="3" key="1">
    <citation type="submission" date="2016-08" db="EMBL/GenBank/DDBJ databases">
        <title>Complete Genome Seqeunce of Paenibacillus sp. BIHB 4019 from tea rhizoplane.</title>
        <authorList>
            <person name="Thakur R."/>
            <person name="Swarnkar M.K."/>
            <person name="Gulati A."/>
        </authorList>
    </citation>
    <scope>NUCLEOTIDE SEQUENCE [LARGE SCALE GENOMIC DNA]</scope>
    <source>
        <strain evidence="3">BIHB4019</strain>
    </source>
</reference>
<dbReference type="Pfam" id="PF00990">
    <property type="entry name" value="GGDEF"/>
    <property type="match status" value="1"/>
</dbReference>
<evidence type="ECO:0000256" key="1">
    <source>
        <dbReference type="SAM" id="Phobius"/>
    </source>
</evidence>
<feature type="domain" description="GGDEF" evidence="2">
    <location>
        <begin position="129"/>
        <end position="280"/>
    </location>
</feature>
<dbReference type="RefSeq" id="WP_099517247.1">
    <property type="nucleotide sequence ID" value="NZ_CP016808.1"/>
</dbReference>
<dbReference type="AlphaFoldDB" id="A0A1B2DDT6"/>
<dbReference type="SUPFAM" id="SSF55073">
    <property type="entry name" value="Nucleotide cyclase"/>
    <property type="match status" value="1"/>
</dbReference>
<keyword evidence="1" id="KW-0812">Transmembrane</keyword>
<keyword evidence="1" id="KW-1133">Transmembrane helix</keyword>
<gene>
    <name evidence="3" type="ORF">BBD42_04875</name>
</gene>
<proteinExistence type="predicted"/>
<feature type="transmembrane region" description="Helical" evidence="1">
    <location>
        <begin position="61"/>
        <end position="79"/>
    </location>
</feature>
<name>A0A1B2DDT6_9BACL</name>
<accession>A0A1B2DDT6</accession>
<dbReference type="InterPro" id="IPR000160">
    <property type="entry name" value="GGDEF_dom"/>
</dbReference>
<feature type="transmembrane region" description="Helical" evidence="1">
    <location>
        <begin position="12"/>
        <end position="29"/>
    </location>
</feature>
<organism evidence="3">
    <name type="scientific">Paenibacillus sp. BIHB 4019</name>
    <dbReference type="NCBI Taxonomy" id="1870819"/>
    <lineage>
        <taxon>Bacteria</taxon>
        <taxon>Bacillati</taxon>
        <taxon>Bacillota</taxon>
        <taxon>Bacilli</taxon>
        <taxon>Bacillales</taxon>
        <taxon>Paenibacillaceae</taxon>
        <taxon>Paenibacillus</taxon>
    </lineage>
</organism>
<sequence length="284" mass="32604">MRRNQSSLISDSGFLLLIVVSFICIVFTAGDPDRYLQNVIFLNVAFLIAIITYFTNVTTGLILNIVFIFGFGTYTLYGTLVGGEAVSSGNYFWLVMTPVFTLVTWMFTLAGRQLQIENEQLKKTNSRLATMDENTNLRNSRSFQNDAAVFMALSTRYQIPLTLLVVNVKYWDELRRMVSEERMTEAIFELSQMSQTSIRTNDSIYMLSKDNPTWGLLLFTDRQGANIVIERLRHKIQEFNSAEFSHKYKVELSLKIGALQYEPEAIPTPLDFIVQARKQLEYDV</sequence>
<evidence type="ECO:0000313" key="3">
    <source>
        <dbReference type="EMBL" id="ANY65874.1"/>
    </source>
</evidence>
<protein>
    <submittedName>
        <fullName evidence="3">Diguanylate cyclase</fullName>
    </submittedName>
</protein>
<dbReference type="Gene3D" id="3.30.70.270">
    <property type="match status" value="1"/>
</dbReference>
<dbReference type="InterPro" id="IPR029787">
    <property type="entry name" value="Nucleotide_cyclase"/>
</dbReference>